<dbReference type="PANTHER" id="PTHR47982">
    <property type="entry name" value="PROLINE-RICH RECEPTOR-LIKE PROTEIN KINASE PERK4"/>
    <property type="match status" value="1"/>
</dbReference>
<name>A0A4Y7K0C3_PAPSO</name>
<dbReference type="Gramene" id="RZC66783">
    <property type="protein sequence ID" value="RZC66783"/>
    <property type="gene ID" value="C5167_010473"/>
</dbReference>
<evidence type="ECO:0000256" key="15">
    <source>
        <dbReference type="SAM" id="MobiDB-lite"/>
    </source>
</evidence>
<evidence type="ECO:0000256" key="4">
    <source>
        <dbReference type="ARBA" id="ARBA00022679"/>
    </source>
</evidence>
<dbReference type="FunFam" id="3.30.200.20:FF:000039">
    <property type="entry name" value="receptor-like protein kinase FERONIA"/>
    <property type="match status" value="1"/>
</dbReference>
<comment type="catalytic activity">
    <reaction evidence="12">
        <text>L-seryl-[protein] + ATP = O-phospho-L-seryl-[protein] + ADP + H(+)</text>
        <dbReference type="Rhea" id="RHEA:17989"/>
        <dbReference type="Rhea" id="RHEA-COMP:9863"/>
        <dbReference type="Rhea" id="RHEA-COMP:11604"/>
        <dbReference type="ChEBI" id="CHEBI:15378"/>
        <dbReference type="ChEBI" id="CHEBI:29999"/>
        <dbReference type="ChEBI" id="CHEBI:30616"/>
        <dbReference type="ChEBI" id="CHEBI:83421"/>
        <dbReference type="ChEBI" id="CHEBI:456216"/>
        <dbReference type="EC" id="2.7.11.1"/>
    </reaction>
</comment>
<dbReference type="SMART" id="SM00220">
    <property type="entry name" value="S_TKc"/>
    <property type="match status" value="1"/>
</dbReference>
<dbReference type="InterPro" id="IPR000719">
    <property type="entry name" value="Prot_kinase_dom"/>
</dbReference>
<feature type="binding site" evidence="13">
    <location>
        <position position="129"/>
    </location>
    <ligand>
        <name>ATP</name>
        <dbReference type="ChEBI" id="CHEBI:30616"/>
    </ligand>
</feature>
<feature type="region of interest" description="Disordered" evidence="15">
    <location>
        <begin position="1"/>
        <end position="24"/>
    </location>
</feature>
<keyword evidence="8 13" id="KW-0067">ATP-binding</keyword>
<dbReference type="PROSITE" id="PS00107">
    <property type="entry name" value="PROTEIN_KINASE_ATP"/>
    <property type="match status" value="1"/>
</dbReference>
<evidence type="ECO:0000256" key="2">
    <source>
        <dbReference type="ARBA" id="ARBA00012513"/>
    </source>
</evidence>
<evidence type="ECO:0000256" key="10">
    <source>
        <dbReference type="ARBA" id="ARBA00023136"/>
    </source>
</evidence>
<keyword evidence="3 14" id="KW-0723">Serine/threonine-protein kinase</keyword>
<feature type="domain" description="Protein kinase" evidence="17">
    <location>
        <begin position="101"/>
        <end position="288"/>
    </location>
</feature>
<protein>
    <recommendedName>
        <fullName evidence="2">non-specific serine/threonine protein kinase</fullName>
        <ecNumber evidence="2">2.7.11.1</ecNumber>
    </recommendedName>
</protein>
<evidence type="ECO:0000256" key="5">
    <source>
        <dbReference type="ARBA" id="ARBA00022692"/>
    </source>
</evidence>
<feature type="transmembrane region" description="Helical" evidence="16">
    <location>
        <begin position="38"/>
        <end position="60"/>
    </location>
</feature>
<evidence type="ECO:0000256" key="16">
    <source>
        <dbReference type="SAM" id="Phobius"/>
    </source>
</evidence>
<comment type="subcellular location">
    <subcellularLocation>
        <location evidence="1">Cell membrane</location>
        <topology evidence="1">Single-pass membrane protein</topology>
    </subcellularLocation>
</comment>
<dbReference type="Proteomes" id="UP000316621">
    <property type="component" value="Chromosome 6"/>
</dbReference>
<evidence type="ECO:0000256" key="12">
    <source>
        <dbReference type="ARBA" id="ARBA00048679"/>
    </source>
</evidence>
<keyword evidence="4" id="KW-0808">Transferase</keyword>
<dbReference type="InterPro" id="IPR047117">
    <property type="entry name" value="PERK1-13-like"/>
</dbReference>
<evidence type="ECO:0000256" key="13">
    <source>
        <dbReference type="PROSITE-ProRule" id="PRU10141"/>
    </source>
</evidence>
<evidence type="ECO:0000256" key="8">
    <source>
        <dbReference type="ARBA" id="ARBA00022840"/>
    </source>
</evidence>
<evidence type="ECO:0000256" key="3">
    <source>
        <dbReference type="ARBA" id="ARBA00022527"/>
    </source>
</evidence>
<reference evidence="18 19" key="1">
    <citation type="journal article" date="2018" name="Science">
        <title>The opium poppy genome and morphinan production.</title>
        <authorList>
            <person name="Guo L."/>
            <person name="Winzer T."/>
            <person name="Yang X."/>
            <person name="Li Y."/>
            <person name="Ning Z."/>
            <person name="He Z."/>
            <person name="Teodor R."/>
            <person name="Lu Y."/>
            <person name="Bowser T.A."/>
            <person name="Graham I.A."/>
            <person name="Ye K."/>
        </authorList>
    </citation>
    <scope>NUCLEOTIDE SEQUENCE [LARGE SCALE GENOMIC DNA]</scope>
    <source>
        <strain evidence="19">cv. HN1</strain>
        <tissue evidence="18">Leaves</tissue>
    </source>
</reference>
<keyword evidence="5 16" id="KW-0812">Transmembrane</keyword>
<evidence type="ECO:0000313" key="19">
    <source>
        <dbReference type="Proteomes" id="UP000316621"/>
    </source>
</evidence>
<dbReference type="Gene3D" id="3.30.200.20">
    <property type="entry name" value="Phosphorylase Kinase, domain 1"/>
    <property type="match status" value="1"/>
</dbReference>
<comment type="catalytic activity">
    <reaction evidence="11">
        <text>L-threonyl-[protein] + ATP = O-phospho-L-threonyl-[protein] + ADP + H(+)</text>
        <dbReference type="Rhea" id="RHEA:46608"/>
        <dbReference type="Rhea" id="RHEA-COMP:11060"/>
        <dbReference type="Rhea" id="RHEA-COMP:11605"/>
        <dbReference type="ChEBI" id="CHEBI:15378"/>
        <dbReference type="ChEBI" id="CHEBI:30013"/>
        <dbReference type="ChEBI" id="CHEBI:30616"/>
        <dbReference type="ChEBI" id="CHEBI:61977"/>
        <dbReference type="ChEBI" id="CHEBI:456216"/>
        <dbReference type="EC" id="2.7.11.1"/>
    </reaction>
</comment>
<gene>
    <name evidence="18" type="ORF">C5167_010473</name>
</gene>
<dbReference type="EC" id="2.7.11.1" evidence="2"/>
<dbReference type="InterPro" id="IPR017441">
    <property type="entry name" value="Protein_kinase_ATP_BS"/>
</dbReference>
<feature type="compositionally biased region" description="Polar residues" evidence="15">
    <location>
        <begin position="15"/>
        <end position="24"/>
    </location>
</feature>
<dbReference type="Gene3D" id="1.10.510.10">
    <property type="entry name" value="Transferase(Phosphotransferase) domain 1"/>
    <property type="match status" value="2"/>
</dbReference>
<dbReference type="EMBL" id="CM010720">
    <property type="protein sequence ID" value="RZC66783.1"/>
    <property type="molecule type" value="Genomic_DNA"/>
</dbReference>
<comment type="similarity">
    <text evidence="14">Belongs to the protein kinase superfamily.</text>
</comment>
<keyword evidence="9 16" id="KW-1133">Transmembrane helix</keyword>
<dbReference type="PROSITE" id="PS50011">
    <property type="entry name" value="PROTEIN_KINASE_DOM"/>
    <property type="match status" value="1"/>
</dbReference>
<dbReference type="GO" id="GO:0005886">
    <property type="term" value="C:plasma membrane"/>
    <property type="evidence" value="ECO:0007669"/>
    <property type="project" value="UniProtKB-SubCell"/>
</dbReference>
<keyword evidence="7" id="KW-0418">Kinase</keyword>
<dbReference type="InterPro" id="IPR011009">
    <property type="entry name" value="Kinase-like_dom_sf"/>
</dbReference>
<dbReference type="GO" id="GO:0004674">
    <property type="term" value="F:protein serine/threonine kinase activity"/>
    <property type="evidence" value="ECO:0007669"/>
    <property type="project" value="UniProtKB-KW"/>
</dbReference>
<keyword evidence="10 16" id="KW-0472">Membrane</keyword>
<accession>A0A4Y7K0C3</accession>
<dbReference type="OMA" id="GHIIEWA"/>
<sequence length="288" mass="32309">MIIKLKDTSAPLLSPETTPNGNPQLHSEPMVGFSQNHLLGAFILGGGIVIFIGFVLLICYKLRIFQLLKQRWSRKRGLKFESSLQIRRFRLEEVEKATKSFSRDCLIGTGAFGKVYAGVFEDDRTLAVKRAHDNSFQSLQEFRNEVELVSKVKHRNPVGLVGYCHEAGIAFLHEGVIPCIIHRDIKPSNILVGSSFEAKDINLMLVVTVDTTSDRIPGHIIEWARPSIERGIVEDIIDVNLLAEPCNMQMMLKMGQLGLRCTVETPKNRPTMTQVAQELEEALVITDN</sequence>
<organism evidence="18 19">
    <name type="scientific">Papaver somniferum</name>
    <name type="common">Opium poppy</name>
    <dbReference type="NCBI Taxonomy" id="3469"/>
    <lineage>
        <taxon>Eukaryota</taxon>
        <taxon>Viridiplantae</taxon>
        <taxon>Streptophyta</taxon>
        <taxon>Embryophyta</taxon>
        <taxon>Tracheophyta</taxon>
        <taxon>Spermatophyta</taxon>
        <taxon>Magnoliopsida</taxon>
        <taxon>Ranunculales</taxon>
        <taxon>Papaveraceae</taxon>
        <taxon>Papaveroideae</taxon>
        <taxon>Papaver</taxon>
    </lineage>
</organism>
<keyword evidence="6 13" id="KW-0547">Nucleotide-binding</keyword>
<dbReference type="InterPro" id="IPR008271">
    <property type="entry name" value="Ser/Thr_kinase_AS"/>
</dbReference>
<dbReference type="InterPro" id="IPR001245">
    <property type="entry name" value="Ser-Thr/Tyr_kinase_cat_dom"/>
</dbReference>
<dbReference type="PROSITE" id="PS00108">
    <property type="entry name" value="PROTEIN_KINASE_ST"/>
    <property type="match status" value="1"/>
</dbReference>
<keyword evidence="19" id="KW-1185">Reference proteome</keyword>
<dbReference type="AlphaFoldDB" id="A0A4Y7K0C3"/>
<evidence type="ECO:0000256" key="9">
    <source>
        <dbReference type="ARBA" id="ARBA00022989"/>
    </source>
</evidence>
<dbReference type="GO" id="GO:0005524">
    <property type="term" value="F:ATP binding"/>
    <property type="evidence" value="ECO:0007669"/>
    <property type="project" value="UniProtKB-UniRule"/>
</dbReference>
<proteinExistence type="inferred from homology"/>
<evidence type="ECO:0000259" key="17">
    <source>
        <dbReference type="PROSITE" id="PS50011"/>
    </source>
</evidence>
<dbReference type="SUPFAM" id="SSF56112">
    <property type="entry name" value="Protein kinase-like (PK-like)"/>
    <property type="match status" value="1"/>
</dbReference>
<evidence type="ECO:0000256" key="6">
    <source>
        <dbReference type="ARBA" id="ARBA00022741"/>
    </source>
</evidence>
<evidence type="ECO:0000256" key="7">
    <source>
        <dbReference type="ARBA" id="ARBA00022777"/>
    </source>
</evidence>
<evidence type="ECO:0000256" key="1">
    <source>
        <dbReference type="ARBA" id="ARBA00004162"/>
    </source>
</evidence>
<dbReference type="Pfam" id="PF07714">
    <property type="entry name" value="PK_Tyr_Ser-Thr"/>
    <property type="match status" value="1"/>
</dbReference>
<evidence type="ECO:0000313" key="18">
    <source>
        <dbReference type="EMBL" id="RZC66783.1"/>
    </source>
</evidence>
<evidence type="ECO:0000256" key="14">
    <source>
        <dbReference type="RuleBase" id="RU000304"/>
    </source>
</evidence>
<evidence type="ECO:0000256" key="11">
    <source>
        <dbReference type="ARBA" id="ARBA00047899"/>
    </source>
</evidence>